<accession>A0A366KGA3</accession>
<dbReference type="InterPro" id="IPR017205">
    <property type="entry name" value="Sig_transdc_His_kinase_ChrS"/>
</dbReference>
<feature type="transmembrane region" description="Helical" evidence="10">
    <location>
        <begin position="93"/>
        <end position="111"/>
    </location>
</feature>
<evidence type="ECO:0000256" key="5">
    <source>
        <dbReference type="ARBA" id="ARBA00022741"/>
    </source>
</evidence>
<keyword evidence="10" id="KW-1133">Transmembrane helix</keyword>
<dbReference type="Proteomes" id="UP000252345">
    <property type="component" value="Unassembled WGS sequence"/>
</dbReference>
<gene>
    <name evidence="12" type="ORF">CRD59_01345</name>
</gene>
<dbReference type="SMART" id="SM00387">
    <property type="entry name" value="HATPase_c"/>
    <property type="match status" value="1"/>
</dbReference>
<dbReference type="RefSeq" id="WP_113852818.1">
    <property type="nucleotide sequence ID" value="NZ_PDCH01000002.1"/>
</dbReference>
<feature type="transmembrane region" description="Helical" evidence="10">
    <location>
        <begin position="123"/>
        <end position="153"/>
    </location>
</feature>
<evidence type="ECO:0000256" key="7">
    <source>
        <dbReference type="ARBA" id="ARBA00022840"/>
    </source>
</evidence>
<keyword evidence="10" id="KW-0812">Transmembrane</keyword>
<keyword evidence="13" id="KW-1185">Reference proteome</keyword>
<dbReference type="GO" id="GO:0046983">
    <property type="term" value="F:protein dimerization activity"/>
    <property type="evidence" value="ECO:0007669"/>
    <property type="project" value="InterPro"/>
</dbReference>
<feature type="transmembrane region" description="Helical" evidence="10">
    <location>
        <begin position="165"/>
        <end position="187"/>
    </location>
</feature>
<keyword evidence="4" id="KW-0808">Transferase</keyword>
<dbReference type="CDD" id="cd16917">
    <property type="entry name" value="HATPase_UhpB-NarQ-NarX-like"/>
    <property type="match status" value="1"/>
</dbReference>
<organism evidence="12 13">
    <name type="scientific">Bifidobacterium xylocopae</name>
    <dbReference type="NCBI Taxonomy" id="2493119"/>
    <lineage>
        <taxon>Bacteria</taxon>
        <taxon>Bacillati</taxon>
        <taxon>Actinomycetota</taxon>
        <taxon>Actinomycetes</taxon>
        <taxon>Bifidobacteriales</taxon>
        <taxon>Bifidobacteriaceae</taxon>
        <taxon>Bifidobacterium</taxon>
    </lineage>
</organism>
<dbReference type="OrthoDB" id="144293at2"/>
<keyword evidence="7" id="KW-0067">ATP-binding</keyword>
<evidence type="ECO:0000256" key="6">
    <source>
        <dbReference type="ARBA" id="ARBA00022777"/>
    </source>
</evidence>
<dbReference type="Gene3D" id="1.20.5.1930">
    <property type="match status" value="1"/>
</dbReference>
<dbReference type="EMBL" id="PDCH01000002">
    <property type="protein sequence ID" value="RBP99721.1"/>
    <property type="molecule type" value="Genomic_DNA"/>
</dbReference>
<dbReference type="PROSITE" id="PS50109">
    <property type="entry name" value="HIS_KIN"/>
    <property type="match status" value="1"/>
</dbReference>
<evidence type="ECO:0000256" key="1">
    <source>
        <dbReference type="ARBA" id="ARBA00000085"/>
    </source>
</evidence>
<evidence type="ECO:0000313" key="12">
    <source>
        <dbReference type="EMBL" id="RBP99721.1"/>
    </source>
</evidence>
<evidence type="ECO:0000256" key="10">
    <source>
        <dbReference type="SAM" id="Phobius"/>
    </source>
</evidence>
<dbReference type="GO" id="GO:0005524">
    <property type="term" value="F:ATP binding"/>
    <property type="evidence" value="ECO:0007669"/>
    <property type="project" value="UniProtKB-KW"/>
</dbReference>
<dbReference type="Gene3D" id="3.30.565.10">
    <property type="entry name" value="Histidine kinase-like ATPase, C-terminal domain"/>
    <property type="match status" value="1"/>
</dbReference>
<proteinExistence type="predicted"/>
<keyword evidence="3" id="KW-0597">Phosphoprotein</keyword>
<comment type="caution">
    <text evidence="12">The sequence shown here is derived from an EMBL/GenBank/DDBJ whole genome shotgun (WGS) entry which is preliminary data.</text>
</comment>
<dbReference type="GO" id="GO:0016020">
    <property type="term" value="C:membrane"/>
    <property type="evidence" value="ECO:0007669"/>
    <property type="project" value="InterPro"/>
</dbReference>
<dbReference type="InterPro" id="IPR036890">
    <property type="entry name" value="HATPase_C_sf"/>
</dbReference>
<dbReference type="GO" id="GO:0000155">
    <property type="term" value="F:phosphorelay sensor kinase activity"/>
    <property type="evidence" value="ECO:0007669"/>
    <property type="project" value="InterPro"/>
</dbReference>
<dbReference type="EC" id="2.7.13.3" evidence="2"/>
<evidence type="ECO:0000259" key="11">
    <source>
        <dbReference type="PROSITE" id="PS50109"/>
    </source>
</evidence>
<dbReference type="AlphaFoldDB" id="A0A366KGA3"/>
<keyword evidence="6" id="KW-0418">Kinase</keyword>
<dbReference type="Pfam" id="PF07730">
    <property type="entry name" value="HisKA_3"/>
    <property type="match status" value="1"/>
</dbReference>
<dbReference type="InterPro" id="IPR005467">
    <property type="entry name" value="His_kinase_dom"/>
</dbReference>
<protein>
    <recommendedName>
        <fullName evidence="2">histidine kinase</fullName>
        <ecNumber evidence="2">2.7.13.3</ecNumber>
    </recommendedName>
</protein>
<dbReference type="InterPro" id="IPR011712">
    <property type="entry name" value="Sig_transdc_His_kin_sub3_dim/P"/>
</dbReference>
<dbReference type="SUPFAM" id="SSF55874">
    <property type="entry name" value="ATPase domain of HSP90 chaperone/DNA topoisomerase II/histidine kinase"/>
    <property type="match status" value="1"/>
</dbReference>
<sequence length="440" mass="47894">MSDSTVGGIPQAGSARTLTQRRRVYTTWNWYFLIELACVIAVDLAFSRAPLGQRLISALLLALPCLFFVRSILGRIYEREPAAQREPVSKTGLRGWIFALAVVVCTLLASWMDRTAILAQIYVIPALFIAFSYLPALGIVAAMNCGFAVQALAGLRVIGSDLGDSLVMFAITVVFSAMIGESFDVLARTNARNQRLLDQLERQQETIRRLSRQEGALAERERVAREMHDTIAQSLASILALSRAVRAEMDTDGDQADRHLGMIGELAKSSLDDTRRMIADSEPADLEGKDLAAAIRRTAGKAAERSGLSVECTVREPLPILGRRREVAILRIAQEALANTIKHAQASRVRLDLGVETGKTGRRLTLTVSDDGCGFDPGQARRQAAARPGHGYGLEDMRQRAAESGGRLTLDSRPGCGTELGVVFELTPRREVEHAGKGVS</sequence>
<evidence type="ECO:0000256" key="8">
    <source>
        <dbReference type="ARBA" id="ARBA00023012"/>
    </source>
</evidence>
<evidence type="ECO:0000256" key="3">
    <source>
        <dbReference type="ARBA" id="ARBA00022553"/>
    </source>
</evidence>
<feature type="coiled-coil region" evidence="9">
    <location>
        <begin position="186"/>
        <end position="220"/>
    </location>
</feature>
<dbReference type="Pfam" id="PF02518">
    <property type="entry name" value="HATPase_c"/>
    <property type="match status" value="1"/>
</dbReference>
<reference evidence="12 13" key="1">
    <citation type="submission" date="2017-10" db="EMBL/GenBank/DDBJ databases">
        <title>Bifidobacterium xylocopum sp. nov. and Bifidobacterium aemilianum sp. nov., from the carpenter bee (Xylocopa violacea) digestive tract.</title>
        <authorList>
            <person name="Alberoni D."/>
            <person name="Baffoni L."/>
            <person name="Di Gioia D."/>
            <person name="Gaggia F."/>
            <person name="Biavati B."/>
        </authorList>
    </citation>
    <scope>NUCLEOTIDE SEQUENCE [LARGE SCALE GENOMIC DNA]</scope>
    <source>
        <strain evidence="12 13">XV2</strain>
    </source>
</reference>
<evidence type="ECO:0000313" key="13">
    <source>
        <dbReference type="Proteomes" id="UP000252345"/>
    </source>
</evidence>
<keyword evidence="5" id="KW-0547">Nucleotide-binding</keyword>
<keyword evidence="10" id="KW-0472">Membrane</keyword>
<dbReference type="PIRSF" id="PIRSF037434">
    <property type="entry name" value="STHK_ChrS"/>
    <property type="match status" value="1"/>
</dbReference>
<keyword evidence="9" id="KW-0175">Coiled coil</keyword>
<dbReference type="PANTHER" id="PTHR24421:SF10">
    <property type="entry name" value="NITRATE_NITRITE SENSOR PROTEIN NARQ"/>
    <property type="match status" value="1"/>
</dbReference>
<feature type="transmembrane region" description="Helical" evidence="10">
    <location>
        <begin position="28"/>
        <end position="46"/>
    </location>
</feature>
<evidence type="ECO:0000256" key="2">
    <source>
        <dbReference type="ARBA" id="ARBA00012438"/>
    </source>
</evidence>
<dbReference type="InterPro" id="IPR050482">
    <property type="entry name" value="Sensor_HK_TwoCompSys"/>
</dbReference>
<comment type="catalytic activity">
    <reaction evidence="1">
        <text>ATP + protein L-histidine = ADP + protein N-phospho-L-histidine.</text>
        <dbReference type="EC" id="2.7.13.3"/>
    </reaction>
</comment>
<dbReference type="InterPro" id="IPR003594">
    <property type="entry name" value="HATPase_dom"/>
</dbReference>
<feature type="transmembrane region" description="Helical" evidence="10">
    <location>
        <begin position="55"/>
        <end position="73"/>
    </location>
</feature>
<evidence type="ECO:0000256" key="4">
    <source>
        <dbReference type="ARBA" id="ARBA00022679"/>
    </source>
</evidence>
<name>A0A366KGA3_9BIFI</name>
<dbReference type="PANTHER" id="PTHR24421">
    <property type="entry name" value="NITRATE/NITRITE SENSOR PROTEIN NARX-RELATED"/>
    <property type="match status" value="1"/>
</dbReference>
<feature type="domain" description="Histidine kinase" evidence="11">
    <location>
        <begin position="226"/>
        <end position="428"/>
    </location>
</feature>
<keyword evidence="8" id="KW-0902">Two-component regulatory system</keyword>
<evidence type="ECO:0000256" key="9">
    <source>
        <dbReference type="SAM" id="Coils"/>
    </source>
</evidence>